<evidence type="ECO:0000256" key="5">
    <source>
        <dbReference type="ARBA" id="ARBA00022734"/>
    </source>
</evidence>
<dbReference type="InterPro" id="IPR006585">
    <property type="entry name" value="FTP1"/>
</dbReference>
<dbReference type="PANTHER" id="PTHR45713:SF11">
    <property type="entry name" value="FUCOLECTIN TACHYLECTIN-4 PENTRAXIN-1 DOMAIN-CONTAINING PROTEIN"/>
    <property type="match status" value="1"/>
</dbReference>
<keyword evidence="7" id="KW-1015">Disulfide bond</keyword>
<dbReference type="OMA" id="WIPTHLE"/>
<keyword evidence="10" id="KW-1185">Reference proteome</keyword>
<evidence type="ECO:0000256" key="7">
    <source>
        <dbReference type="ARBA" id="ARBA00023157"/>
    </source>
</evidence>
<accession>A0A3Q2D301</accession>
<dbReference type="GO" id="GO:0010185">
    <property type="term" value="P:regulation of cellular defense response"/>
    <property type="evidence" value="ECO:0007669"/>
    <property type="project" value="UniProtKB-ARBA"/>
</dbReference>
<comment type="function">
    <text evidence="1">Acts as a defensive agent. Recognizes blood group fucosylated oligosaccharides including A, B, H and Lewis B-type antigens. Does not recognize Lewis A antigen and has low affinity for monovalent haptens.</text>
</comment>
<dbReference type="Gene3D" id="2.60.120.260">
    <property type="entry name" value="Galactose-binding domain-like"/>
    <property type="match status" value="1"/>
</dbReference>
<keyword evidence="5" id="KW-0430">Lectin</keyword>
<dbReference type="AlphaFoldDB" id="A0A3Q2D301"/>
<evidence type="ECO:0000256" key="1">
    <source>
        <dbReference type="ARBA" id="ARBA00002219"/>
    </source>
</evidence>
<evidence type="ECO:0000256" key="6">
    <source>
        <dbReference type="ARBA" id="ARBA00022837"/>
    </source>
</evidence>
<dbReference type="GO" id="GO:0042806">
    <property type="term" value="F:fucose binding"/>
    <property type="evidence" value="ECO:0007669"/>
    <property type="project" value="UniProtKB-ARBA"/>
</dbReference>
<evidence type="ECO:0000256" key="3">
    <source>
        <dbReference type="ARBA" id="ARBA00011233"/>
    </source>
</evidence>
<evidence type="ECO:0000256" key="4">
    <source>
        <dbReference type="ARBA" id="ARBA00022723"/>
    </source>
</evidence>
<comment type="similarity">
    <text evidence="2">Belongs to the fucolectin family.</text>
</comment>
<dbReference type="GO" id="GO:0046872">
    <property type="term" value="F:metal ion binding"/>
    <property type="evidence" value="ECO:0007669"/>
    <property type="project" value="UniProtKB-KW"/>
</dbReference>
<dbReference type="PANTHER" id="PTHR45713">
    <property type="entry name" value="FTP DOMAIN-CONTAINING PROTEIN"/>
    <property type="match status" value="1"/>
</dbReference>
<dbReference type="GeneTree" id="ENSGT01060000248575"/>
<evidence type="ECO:0000259" key="8">
    <source>
        <dbReference type="SMART" id="SM00607"/>
    </source>
</evidence>
<comment type="subunit">
    <text evidence="3">Homotrimer.</text>
</comment>
<dbReference type="GO" id="GO:0001868">
    <property type="term" value="P:regulation of complement activation, lectin pathway"/>
    <property type="evidence" value="ECO:0007669"/>
    <property type="project" value="UniProtKB-ARBA"/>
</dbReference>
<name>A0A3Q2D301_CYPVA</name>
<sequence>MENKVSLCDTNHSYCLLLMYLTVNVAPRGRATQSAEPLSVETDPSMAIDSYRNPTELEKTCASVPMQDDPWWRLDLRSIYHITSVSITVTQCCHEQLNGAEIRVGLREDIGNHRCAVVSTAVGRYKYDYQCESMFARFLHVVLPGQQRNLSVCEVQVYGSACMPRTEHSQMTWKSNSMM</sequence>
<evidence type="ECO:0000256" key="2">
    <source>
        <dbReference type="ARBA" id="ARBA00010147"/>
    </source>
</evidence>
<dbReference type="SUPFAM" id="SSF49785">
    <property type="entry name" value="Galactose-binding domain-like"/>
    <property type="match status" value="1"/>
</dbReference>
<dbReference type="SMART" id="SM00607">
    <property type="entry name" value="FTP"/>
    <property type="match status" value="1"/>
</dbReference>
<dbReference type="Pfam" id="PF22633">
    <property type="entry name" value="F5_F8_type_C_2"/>
    <property type="match status" value="1"/>
</dbReference>
<dbReference type="Proteomes" id="UP000265020">
    <property type="component" value="Unassembled WGS sequence"/>
</dbReference>
<keyword evidence="6" id="KW-0106">Calcium</keyword>
<feature type="domain" description="Fucolectin tachylectin-4 pentraxin-1" evidence="8">
    <location>
        <begin position="22"/>
        <end position="166"/>
    </location>
</feature>
<organism evidence="9 10">
    <name type="scientific">Cyprinodon variegatus</name>
    <name type="common">Sheepshead minnow</name>
    <dbReference type="NCBI Taxonomy" id="28743"/>
    <lineage>
        <taxon>Eukaryota</taxon>
        <taxon>Metazoa</taxon>
        <taxon>Chordata</taxon>
        <taxon>Craniata</taxon>
        <taxon>Vertebrata</taxon>
        <taxon>Euteleostomi</taxon>
        <taxon>Actinopterygii</taxon>
        <taxon>Neopterygii</taxon>
        <taxon>Teleostei</taxon>
        <taxon>Neoteleostei</taxon>
        <taxon>Acanthomorphata</taxon>
        <taxon>Ovalentaria</taxon>
        <taxon>Atherinomorphae</taxon>
        <taxon>Cyprinodontiformes</taxon>
        <taxon>Cyprinodontidae</taxon>
        <taxon>Cyprinodon</taxon>
    </lineage>
</organism>
<evidence type="ECO:0000313" key="9">
    <source>
        <dbReference type="Ensembl" id="ENSCVAP00000012896.1"/>
    </source>
</evidence>
<dbReference type="Ensembl" id="ENSCVAT00000020254.1">
    <property type="protein sequence ID" value="ENSCVAP00000012896.1"/>
    <property type="gene ID" value="ENSCVAG00000015339.1"/>
</dbReference>
<protein>
    <recommendedName>
        <fullName evidence="8">Fucolectin tachylectin-4 pentraxin-1 domain-containing protein</fullName>
    </recommendedName>
</protein>
<dbReference type="InterPro" id="IPR051941">
    <property type="entry name" value="BG_Antigen-Binding_Lectin"/>
</dbReference>
<proteinExistence type="inferred from homology"/>
<reference evidence="9" key="2">
    <citation type="submission" date="2025-09" db="UniProtKB">
        <authorList>
            <consortium name="Ensembl"/>
        </authorList>
    </citation>
    <scope>IDENTIFICATION</scope>
</reference>
<keyword evidence="4" id="KW-0479">Metal-binding</keyword>
<reference evidence="9" key="1">
    <citation type="submission" date="2025-08" db="UniProtKB">
        <authorList>
            <consortium name="Ensembl"/>
        </authorList>
    </citation>
    <scope>IDENTIFICATION</scope>
</reference>
<evidence type="ECO:0000313" key="10">
    <source>
        <dbReference type="Proteomes" id="UP000265020"/>
    </source>
</evidence>
<dbReference type="InterPro" id="IPR008979">
    <property type="entry name" value="Galactose-bd-like_sf"/>
</dbReference>